<evidence type="ECO:0000256" key="1">
    <source>
        <dbReference type="ARBA" id="ARBA00022473"/>
    </source>
</evidence>
<feature type="repeat" description="NHL" evidence="7">
    <location>
        <begin position="565"/>
        <end position="608"/>
    </location>
</feature>
<feature type="repeat" description="NHL" evidence="7">
    <location>
        <begin position="612"/>
        <end position="655"/>
    </location>
</feature>
<evidence type="ECO:0000256" key="3">
    <source>
        <dbReference type="ARBA" id="ARBA00022737"/>
    </source>
</evidence>
<feature type="repeat" description="NHL" evidence="7">
    <location>
        <begin position="525"/>
        <end position="561"/>
    </location>
</feature>
<dbReference type="GO" id="GO:0008270">
    <property type="term" value="F:zinc ion binding"/>
    <property type="evidence" value="ECO:0007669"/>
    <property type="project" value="UniProtKB-KW"/>
</dbReference>
<dbReference type="InterPro" id="IPR000315">
    <property type="entry name" value="Znf_B-box"/>
</dbReference>
<dbReference type="SMART" id="SM00336">
    <property type="entry name" value="BBOX"/>
    <property type="match status" value="2"/>
</dbReference>
<dbReference type="SUPFAM" id="SSF57845">
    <property type="entry name" value="B-box zinc-binding domain"/>
    <property type="match status" value="1"/>
</dbReference>
<keyword evidence="2" id="KW-0479">Metal-binding</keyword>
<dbReference type="Pfam" id="PF01436">
    <property type="entry name" value="NHL"/>
    <property type="match status" value="4"/>
</dbReference>
<evidence type="ECO:0000256" key="4">
    <source>
        <dbReference type="ARBA" id="ARBA00022771"/>
    </source>
</evidence>
<evidence type="ECO:0000256" key="5">
    <source>
        <dbReference type="ARBA" id="ARBA00022833"/>
    </source>
</evidence>
<evidence type="ECO:0000256" key="2">
    <source>
        <dbReference type="ARBA" id="ARBA00022723"/>
    </source>
</evidence>
<dbReference type="Gene3D" id="2.120.10.30">
    <property type="entry name" value="TolB, C-terminal domain"/>
    <property type="match status" value="2"/>
</dbReference>
<dbReference type="Pfam" id="PF00643">
    <property type="entry name" value="zf-B_box"/>
    <property type="match status" value="1"/>
</dbReference>
<dbReference type="Proteomes" id="UP001107558">
    <property type="component" value="Chromosome 1"/>
</dbReference>
<comment type="caution">
    <text evidence="9">The sequence shown here is derived from an EMBL/GenBank/DDBJ whole genome shotgun (WGS) entry which is preliminary data.</text>
</comment>
<keyword evidence="5" id="KW-0862">Zinc</keyword>
<dbReference type="PANTHER" id="PTHR24104">
    <property type="entry name" value="E3 UBIQUITIN-PROTEIN LIGASE NHLRC1-RELATED"/>
    <property type="match status" value="1"/>
</dbReference>
<sequence length="816" mass="90062">MDSILQNNSDENDKKRNDISTNLFLNNLLNTLPKIDTLQNRPAQIDNSKNGNSIFSNMLPFEIDGNNKPFNYKAESPLDLYGAAPGSNIPKQKIMSRSTSPHSSTSSSQSIYCGRCENNACHRCLDCNDVFCSDCVNEHMINSFTEKHNIISIGKITPIGSIGSGVGIGAPSQSLFFGDLHMHSINEPQCESHNEQLRFLCNTCKKVICQECSLKEHKDHEYISVSNITVDKAKDKLKAICESSKLGIKFIKTSIDRAVAASQSVERDALEISSRVRKALRLLILACEEREKSLLSEIDKYRQQRIANLSDQMLGLRSALAGLAQTSESLTKMIDNVDTLPQIEIALLLTNSESQIEKFAAMYKSLQPKEEGVLTFVPPNFDLLQDIRNQGEIVINSRSNSANLYNNNNGSNGNGSVPIQQPSAINRRPVIRQNVPTNGSNGSGTAASWNESGHIEKDSIAAAIVSSTIATTQSSNSNSSYVVSNKSYASMVKPPTTIIGQCILGSHHISVKPALAPSLTFCFDGHEDGEVSRPWGICVNKNNEIIVADRRNNRIQVFYADGTFKFKFGSKGTGNGQFDLPAGLAVDAQNRIVVVDKDNHRVQVFSCNGNFITKFGSYGKEIGQFMYPWAVAINTKSQVLITDSRNHRIQMFSIDGHFISRFSFDGINHSRYLKGLTTPRGCAFTPEGNIIISDFENHRLILLDSSMTKILATKGHEGNALNEFCRPSGIACDDDGRVIVSDSKNQRVLIFSAMLEFLWAVEIRPSSHNILTANMDEKDRPSDVALLNDGRLIVVIETSPDSREIVNPQKTFIQVY</sequence>
<accession>A0A9J6CJ33</accession>
<keyword evidence="3" id="KW-0677">Repeat</keyword>
<evidence type="ECO:0000256" key="7">
    <source>
        <dbReference type="PROSITE-ProRule" id="PRU00504"/>
    </source>
</evidence>
<feature type="repeat" description="NHL" evidence="7">
    <location>
        <begin position="676"/>
        <end position="706"/>
    </location>
</feature>
<feature type="repeat" description="NHL" evidence="7">
    <location>
        <begin position="711"/>
        <end position="754"/>
    </location>
</feature>
<evidence type="ECO:0000259" key="8">
    <source>
        <dbReference type="PROSITE" id="PS50119"/>
    </source>
</evidence>
<dbReference type="FunFam" id="2.120.10.30:FF:000080">
    <property type="entry name" value="E3 ubiquitin-protein ligase TRIM71"/>
    <property type="match status" value="1"/>
</dbReference>
<dbReference type="Gene3D" id="3.30.160.60">
    <property type="entry name" value="Classic Zinc Finger"/>
    <property type="match status" value="1"/>
</dbReference>
<evidence type="ECO:0000313" key="10">
    <source>
        <dbReference type="Proteomes" id="UP001107558"/>
    </source>
</evidence>
<dbReference type="FunFam" id="2.120.10.30:FF:000037">
    <property type="entry name" value="Uncharacterized protein, isoform E"/>
    <property type="match status" value="1"/>
</dbReference>
<dbReference type="EMBL" id="JADBJN010000001">
    <property type="protein sequence ID" value="KAG5682004.1"/>
    <property type="molecule type" value="Genomic_DNA"/>
</dbReference>
<dbReference type="InterPro" id="IPR001258">
    <property type="entry name" value="NHL_repeat"/>
</dbReference>
<organism evidence="9 10">
    <name type="scientific">Polypedilum vanderplanki</name>
    <name type="common">Sleeping chironomid midge</name>
    <dbReference type="NCBI Taxonomy" id="319348"/>
    <lineage>
        <taxon>Eukaryota</taxon>
        <taxon>Metazoa</taxon>
        <taxon>Ecdysozoa</taxon>
        <taxon>Arthropoda</taxon>
        <taxon>Hexapoda</taxon>
        <taxon>Insecta</taxon>
        <taxon>Pterygota</taxon>
        <taxon>Neoptera</taxon>
        <taxon>Endopterygota</taxon>
        <taxon>Diptera</taxon>
        <taxon>Nematocera</taxon>
        <taxon>Chironomoidea</taxon>
        <taxon>Chironomidae</taxon>
        <taxon>Chironominae</taxon>
        <taxon>Polypedilum</taxon>
        <taxon>Polypedilum</taxon>
    </lineage>
</organism>
<keyword evidence="10" id="KW-1185">Reference proteome</keyword>
<dbReference type="InterPro" id="IPR011042">
    <property type="entry name" value="6-blade_b-propeller_TolB-like"/>
</dbReference>
<evidence type="ECO:0000313" key="9">
    <source>
        <dbReference type="EMBL" id="KAG5682004.1"/>
    </source>
</evidence>
<keyword evidence="1" id="KW-0217">Developmental protein</keyword>
<dbReference type="InterPro" id="IPR050952">
    <property type="entry name" value="TRIM-NHL_E3_ligases"/>
</dbReference>
<dbReference type="AlphaFoldDB" id="A0A9J6CJ33"/>
<dbReference type="PROSITE" id="PS50119">
    <property type="entry name" value="ZF_BBOX"/>
    <property type="match status" value="1"/>
</dbReference>
<name>A0A9J6CJ33_POLVA</name>
<reference evidence="9" key="1">
    <citation type="submission" date="2021-03" db="EMBL/GenBank/DDBJ databases">
        <title>Chromosome level genome of the anhydrobiotic midge Polypedilum vanderplanki.</title>
        <authorList>
            <person name="Yoshida Y."/>
            <person name="Kikawada T."/>
            <person name="Gusev O."/>
        </authorList>
    </citation>
    <scope>NUCLEOTIDE SEQUENCE</scope>
    <source>
        <strain evidence="9">NIAS01</strain>
        <tissue evidence="9">Whole body or cell culture</tissue>
    </source>
</reference>
<dbReference type="PROSITE" id="PS51125">
    <property type="entry name" value="NHL"/>
    <property type="match status" value="5"/>
</dbReference>
<dbReference type="OrthoDB" id="342730at2759"/>
<dbReference type="CDD" id="cd14954">
    <property type="entry name" value="NHL_TRIM71_like"/>
    <property type="match status" value="1"/>
</dbReference>
<proteinExistence type="predicted"/>
<feature type="domain" description="B box-type" evidence="8">
    <location>
        <begin position="190"/>
        <end position="225"/>
    </location>
</feature>
<keyword evidence="4 6" id="KW-0863">Zinc-finger</keyword>
<dbReference type="SUPFAM" id="SSF101898">
    <property type="entry name" value="NHL repeat"/>
    <property type="match status" value="1"/>
</dbReference>
<evidence type="ECO:0000256" key="6">
    <source>
        <dbReference type="PROSITE-ProRule" id="PRU00024"/>
    </source>
</evidence>
<protein>
    <recommendedName>
        <fullName evidence="8">B box-type domain-containing protein</fullName>
    </recommendedName>
</protein>
<dbReference type="CDD" id="cd19757">
    <property type="entry name" value="Bbox1"/>
    <property type="match status" value="1"/>
</dbReference>
<gene>
    <name evidence="9" type="ORF">PVAND_011400</name>
</gene>
<dbReference type="PANTHER" id="PTHR24104:SF48">
    <property type="entry name" value="PROTEIN WECH"/>
    <property type="match status" value="1"/>
</dbReference>